<dbReference type="GO" id="GO:0003678">
    <property type="term" value="F:DNA helicase activity"/>
    <property type="evidence" value="ECO:0007669"/>
    <property type="project" value="UniProtKB-UniRule"/>
</dbReference>
<protein>
    <recommendedName>
        <fullName evidence="10">RecBCD enzyme subunit RecC</fullName>
    </recommendedName>
    <alternativeName>
        <fullName evidence="10">Exonuclease V subunit RecC</fullName>
        <shortName evidence="10">ExoV subunit RecC</shortName>
    </alternativeName>
    <alternativeName>
        <fullName evidence="10">Helicase/nuclease RecBCD subunit RecC</fullName>
    </alternativeName>
</protein>
<dbReference type="NCBIfam" id="TIGR01450">
    <property type="entry name" value="recC"/>
    <property type="match status" value="1"/>
</dbReference>
<dbReference type="SUPFAM" id="SSF52540">
    <property type="entry name" value="P-loop containing nucleoside triphosphate hydrolases"/>
    <property type="match status" value="2"/>
</dbReference>
<dbReference type="HAMAP" id="MF_01486">
    <property type="entry name" value="RecC"/>
    <property type="match status" value="1"/>
</dbReference>
<dbReference type="Gene3D" id="3.40.50.300">
    <property type="entry name" value="P-loop containing nucleotide triphosphate hydrolases"/>
    <property type="match status" value="2"/>
</dbReference>
<dbReference type="InterPro" id="IPR027417">
    <property type="entry name" value="P-loop_NTPase"/>
</dbReference>
<dbReference type="GO" id="GO:0009338">
    <property type="term" value="C:exodeoxyribonuclease V complex"/>
    <property type="evidence" value="ECO:0007669"/>
    <property type="project" value="InterPro"/>
</dbReference>
<evidence type="ECO:0000313" key="13">
    <source>
        <dbReference type="EMBL" id="CCK76532.1"/>
    </source>
</evidence>
<dbReference type="GO" id="GO:0008854">
    <property type="term" value="F:exodeoxyribonuclease V activity"/>
    <property type="evidence" value="ECO:0007669"/>
    <property type="project" value="InterPro"/>
</dbReference>
<sequence>MFRLYHSNDLDVLKELLVHQMRQGDSDPFIAEQILVQSQGMAHWLKLQVAESLGIAANIEFPLPSSFVWKVYNSVKPDLPERSHFEKESMTWKLMRLLPTLINEKENEELFAPIAHYLDDNKSGGKESEEAQSDEESNKTRPKINQQKVFALAEKIADTFDQYLVYRPDWLLAWEAGKDEIEGGDISNQPWQPELWRRLVADSEQLGHSLFHRARLTDQLVDIMRAGKDGLKNLLPTSSAEQPARIFVFGIAALPGTYWQVLNALSEHVDVHFFLLNPCRNYWGDIVNEKTRAKLLQKDASLANYFTVGNPLLASWGRLGRDFVTLTHEAANEGGREKYFQDIEAFVDIAQDEQGSANNLLKNIQLDFLELKNRSEAAFGITALKNSHAKLAIAKNDQSIQFVSAHSPLREVQTLFDQMLSWFDQDAAANNTGDALKPRDILVMVPDIDIYAPYIEAVFGSASDELRIPWAIADQALNKENLIIDSFLRLLQLPSSRLTITDVIEFLEVPAIAQKFEIELKDLEQIKHWLSSANIRWGLDESHRSDLGLPSWDDNSWFKGLQQLLLGLVMPDNAHALDQYWPVSGVMGSQGELLGKLMAFVDQLSHWYQILHQQKSAENFLSHEQWQDVLLRLISDFYPQQAQDDKGLNDQLVLQKIRDQIQRWQQELELAAFDEGLSHGVILQYLTGCLTKQVGWQRFLAGPVNFCTLMPMRSIPFKIVCMLGMNDEDYPRRVPPQGFDLMAQGAYRRGDRSRREDDRYLFLEAVIAAQHKLYISYRGRDSRENNELQPCVLVSELIDYVANGYVIDGDESLPHKESEKRLRGHLIKEQLLQPFNTQYFTAHKNDSISAEKNSKPQALSYQKLWQQVAITSNELANNVSLANPQSSKLAAFVTEPLFDDRDDSIRLYPELDDIKQCLINPSKFFMQRRLKVNLTQYWDETEVDEPFALDSLQTYLLNEALLTTHLEGREEVFKQRQKSLGNLPAAGFAEYVLTQSEDKIAPLIEQVGNTLPDIGKMPPQSDSLTIEEYQLSGQLEHLINHEGGNENGMQQVFHFRSGSFKAKQIINLWLEHLFACATGISMGNSIGLGINKEGEIDRCEFTAVNTEMAQNYLLALIEFMNQCYRMPQPFFLQLAFSYLTTDSEKQAGMLDKALDSEFSELNDEFVQRCFAQIIEEDYVGFLSAQESLWHSLLAPLLEHRVSEEDDAADNSEKSKESE</sequence>
<dbReference type="EMBL" id="FO203512">
    <property type="protein sequence ID" value="CCK76532.1"/>
    <property type="molecule type" value="Genomic_DNA"/>
</dbReference>
<keyword evidence="7 10" id="KW-0067">ATP-binding</keyword>
<dbReference type="STRING" id="698738.OLEAN_C23560"/>
<keyword evidence="14" id="KW-1185">Reference proteome</keyword>
<gene>
    <name evidence="10 13" type="primary">recC</name>
    <name evidence="13" type="ORF">OLEAN_C23560</name>
</gene>
<evidence type="ECO:0000256" key="2">
    <source>
        <dbReference type="ARBA" id="ARBA00022741"/>
    </source>
</evidence>
<keyword evidence="2 10" id="KW-0547">Nucleotide-binding</keyword>
<keyword evidence="9 10" id="KW-0234">DNA repair</keyword>
<dbReference type="InterPro" id="IPR006697">
    <property type="entry name" value="RecC"/>
</dbReference>
<dbReference type="SUPFAM" id="SSF52980">
    <property type="entry name" value="Restriction endonuclease-like"/>
    <property type="match status" value="1"/>
</dbReference>
<comment type="similarity">
    <text evidence="10">Belongs to the RecC family.</text>
</comment>
<dbReference type="Gene3D" id="1.10.10.160">
    <property type="match status" value="1"/>
</dbReference>
<dbReference type="InterPro" id="IPR041500">
    <property type="entry name" value="RecC_C"/>
</dbReference>
<evidence type="ECO:0000259" key="12">
    <source>
        <dbReference type="Pfam" id="PF17946"/>
    </source>
</evidence>
<dbReference type="AlphaFoldDB" id="R4YNK5"/>
<dbReference type="OrthoDB" id="9762834at2"/>
<dbReference type="PANTHER" id="PTHR30591">
    <property type="entry name" value="RECBCD ENZYME SUBUNIT RECC"/>
    <property type="match status" value="1"/>
</dbReference>
<dbReference type="KEGG" id="oai:OLEAN_C23560"/>
<evidence type="ECO:0000256" key="10">
    <source>
        <dbReference type="HAMAP-Rule" id="MF_01486"/>
    </source>
</evidence>
<dbReference type="Proteomes" id="UP000032749">
    <property type="component" value="Chromosome"/>
</dbReference>
<comment type="function">
    <text evidence="10">A helicase/nuclease that prepares dsDNA breaks (DSB) for recombinational DNA repair. Binds to DSBs and unwinds DNA via a highly rapid and processive ATP-dependent bidirectional helicase activity. Unwinds dsDNA until it encounters a Chi (crossover hotspot instigator) sequence from the 3' direction. Cuts ssDNA a few nucleotides 3' to the Chi site. The properties and activities of the enzyme are changed at Chi. The Chi-altered holoenzyme produces a long 3'-ssDNA overhang and facilitates RecA-binding to the ssDNA for homologous DNA recombination and repair. Holoenzyme degrades any linearized DNA that is unable to undergo homologous recombination. In the holoenzyme this subunit recognizes the wild-type Chi sequence, and when added to isolated RecB increases its ATP-dependent helicase processivity.</text>
</comment>
<reference evidence="13 14" key="1">
    <citation type="journal article" date="2013" name="Nat. Commun.">
        <title>Genome sequence and functional genomic analysis of the oil-degrading bacterium Oleispira antarctica.</title>
        <authorList>
            <person name="Kube M."/>
            <person name="Chernikova T.N."/>
            <person name="Al-Ramahi Y."/>
            <person name="Beloqui A."/>
            <person name="Lopez-Cortez N."/>
            <person name="Guazzaroni M.E."/>
            <person name="Heipieper H.J."/>
            <person name="Klages S."/>
            <person name="Kotsyurbenko O.R."/>
            <person name="Langer I."/>
            <person name="Nechitaylo T.Y."/>
            <person name="Lunsdorf H."/>
            <person name="Fernandez M."/>
            <person name="Juarez S."/>
            <person name="Ciordia S."/>
            <person name="Singer A."/>
            <person name="Kagan O."/>
            <person name="Egorova O."/>
            <person name="Petit P.A."/>
            <person name="Stogios P."/>
            <person name="Kim Y."/>
            <person name="Tchigvintsev A."/>
            <person name="Flick R."/>
            <person name="Denaro R."/>
            <person name="Genovese M."/>
            <person name="Albar J.P."/>
            <person name="Reva O.N."/>
            <person name="Martinez-Gomariz M."/>
            <person name="Tran H."/>
            <person name="Ferrer M."/>
            <person name="Savchenko A."/>
            <person name="Yakunin A.F."/>
            <person name="Yakimov M.M."/>
            <person name="Golyshina O.V."/>
            <person name="Reinhardt R."/>
            <person name="Golyshin P.N."/>
        </authorList>
    </citation>
    <scope>NUCLEOTIDE SEQUENCE [LARGE SCALE GENOMIC DNA]</scope>
</reference>
<organism evidence="13 14">
    <name type="scientific">Oleispira antarctica RB-8</name>
    <dbReference type="NCBI Taxonomy" id="698738"/>
    <lineage>
        <taxon>Bacteria</taxon>
        <taxon>Pseudomonadati</taxon>
        <taxon>Pseudomonadota</taxon>
        <taxon>Gammaproteobacteria</taxon>
        <taxon>Oceanospirillales</taxon>
        <taxon>Oceanospirillaceae</taxon>
        <taxon>Oleispira</taxon>
    </lineage>
</organism>
<keyword evidence="6 10" id="KW-0269">Exonuclease</keyword>
<comment type="miscellaneous">
    <text evidence="10">In the RecBCD complex, RecB has a slow 3'-5' helicase, an exonuclease activity and loads RecA onto ssDNA, RecD has a fast 5'-3' helicase activity, while RecC stimulates the ATPase and processivity of the RecB helicase and contributes to recognition of the Chi site.</text>
</comment>
<keyword evidence="1 10" id="KW-0540">Nuclease</keyword>
<evidence type="ECO:0000256" key="1">
    <source>
        <dbReference type="ARBA" id="ARBA00022722"/>
    </source>
</evidence>
<evidence type="ECO:0000256" key="3">
    <source>
        <dbReference type="ARBA" id="ARBA00022763"/>
    </source>
</evidence>
<comment type="subunit">
    <text evidence="10">Heterotrimer of RecB, RecC and RecD. All subunits contribute to DNA-binding.</text>
</comment>
<dbReference type="GO" id="GO:0000724">
    <property type="term" value="P:double-strand break repair via homologous recombination"/>
    <property type="evidence" value="ECO:0007669"/>
    <property type="project" value="UniProtKB-UniRule"/>
</dbReference>
<dbReference type="Gene3D" id="3.40.50.10930">
    <property type="match status" value="1"/>
</dbReference>
<proteinExistence type="inferred from homology"/>
<keyword evidence="5 10" id="KW-0347">Helicase</keyword>
<feature type="region of interest" description="Disordered" evidence="11">
    <location>
        <begin position="121"/>
        <end position="142"/>
    </location>
</feature>
<dbReference type="PIRSF" id="PIRSF000980">
    <property type="entry name" value="RecC"/>
    <property type="match status" value="1"/>
</dbReference>
<dbReference type="InterPro" id="IPR011335">
    <property type="entry name" value="Restrct_endonuc-II-like"/>
</dbReference>
<evidence type="ECO:0000313" key="14">
    <source>
        <dbReference type="Proteomes" id="UP000032749"/>
    </source>
</evidence>
<dbReference type="GO" id="GO:0003677">
    <property type="term" value="F:DNA binding"/>
    <property type="evidence" value="ECO:0007669"/>
    <property type="project" value="UniProtKB-UniRule"/>
</dbReference>
<evidence type="ECO:0000256" key="8">
    <source>
        <dbReference type="ARBA" id="ARBA00023125"/>
    </source>
</evidence>
<dbReference type="PATRIC" id="fig|698738.3.peg.2437"/>
<feature type="domain" description="RecC C-terminal" evidence="12">
    <location>
        <begin position="910"/>
        <end position="1141"/>
    </location>
</feature>
<keyword evidence="4 10" id="KW-0378">Hydrolase</keyword>
<evidence type="ECO:0000256" key="5">
    <source>
        <dbReference type="ARBA" id="ARBA00022806"/>
    </source>
</evidence>
<evidence type="ECO:0000256" key="9">
    <source>
        <dbReference type="ARBA" id="ARBA00023204"/>
    </source>
</evidence>
<dbReference type="Pfam" id="PF17946">
    <property type="entry name" value="RecC_C"/>
    <property type="match status" value="1"/>
</dbReference>
<dbReference type="PANTHER" id="PTHR30591:SF1">
    <property type="entry name" value="RECBCD ENZYME SUBUNIT RECC"/>
    <property type="match status" value="1"/>
</dbReference>
<keyword evidence="3 10" id="KW-0227">DNA damage</keyword>
<evidence type="ECO:0000256" key="4">
    <source>
        <dbReference type="ARBA" id="ARBA00022801"/>
    </source>
</evidence>
<dbReference type="Pfam" id="PF04257">
    <property type="entry name" value="Exonuc_V_gamma"/>
    <property type="match status" value="1"/>
</dbReference>
<evidence type="ECO:0000256" key="11">
    <source>
        <dbReference type="SAM" id="MobiDB-lite"/>
    </source>
</evidence>
<dbReference type="InterPro" id="IPR013986">
    <property type="entry name" value="DExx_box_DNA_helicase_dom_sf"/>
</dbReference>
<evidence type="ECO:0000256" key="7">
    <source>
        <dbReference type="ARBA" id="ARBA00022840"/>
    </source>
</evidence>
<dbReference type="HOGENOM" id="CLU_007513_1_0_6"/>
<evidence type="ECO:0000256" key="6">
    <source>
        <dbReference type="ARBA" id="ARBA00022839"/>
    </source>
</evidence>
<keyword evidence="8 10" id="KW-0238">DNA-binding</keyword>
<name>R4YNK5_OLEAN</name>
<accession>R4YNK5</accession>
<dbReference type="Gene3D" id="1.10.10.990">
    <property type="match status" value="1"/>
</dbReference>
<dbReference type="GO" id="GO:0005524">
    <property type="term" value="F:ATP binding"/>
    <property type="evidence" value="ECO:0007669"/>
    <property type="project" value="UniProtKB-UniRule"/>
</dbReference>